<proteinExistence type="predicted"/>
<organism evidence="1 2">
    <name type="scientific">Reichenbachiella agariperforans</name>
    <dbReference type="NCBI Taxonomy" id="156994"/>
    <lineage>
        <taxon>Bacteria</taxon>
        <taxon>Pseudomonadati</taxon>
        <taxon>Bacteroidota</taxon>
        <taxon>Cytophagia</taxon>
        <taxon>Cytophagales</taxon>
        <taxon>Reichenbachiellaceae</taxon>
        <taxon>Reichenbachiella</taxon>
    </lineage>
</organism>
<evidence type="ECO:0000313" key="1">
    <source>
        <dbReference type="EMBL" id="SHJ51236.1"/>
    </source>
</evidence>
<dbReference type="EMBL" id="FRAA01000001">
    <property type="protein sequence ID" value="SHJ51236.1"/>
    <property type="molecule type" value="Genomic_DNA"/>
</dbReference>
<sequence>MKFSEKKIQVLLALYERKFDGKFYEISELLGDYGIGLSYEESYQIGKDLEGDGFVKLAASYDSVSAYINGMMFLMDLKT</sequence>
<dbReference type="Proteomes" id="UP000184474">
    <property type="component" value="Unassembled WGS sequence"/>
</dbReference>
<dbReference type="AlphaFoldDB" id="A0A1M6JX29"/>
<evidence type="ECO:0000313" key="2">
    <source>
        <dbReference type="Proteomes" id="UP000184474"/>
    </source>
</evidence>
<reference evidence="2" key="1">
    <citation type="submission" date="2016-11" db="EMBL/GenBank/DDBJ databases">
        <authorList>
            <person name="Varghese N."/>
            <person name="Submissions S."/>
        </authorList>
    </citation>
    <scope>NUCLEOTIDE SEQUENCE [LARGE SCALE GENOMIC DNA]</scope>
    <source>
        <strain evidence="2">DSM 26134</strain>
    </source>
</reference>
<keyword evidence="2" id="KW-1185">Reference proteome</keyword>
<dbReference type="RefSeq" id="WP_073118859.1">
    <property type="nucleotide sequence ID" value="NZ_FRAA01000001.1"/>
</dbReference>
<gene>
    <name evidence="1" type="ORF">SAMN04488028_101354</name>
</gene>
<accession>A0A1M6JX29</accession>
<protein>
    <submittedName>
        <fullName evidence="1">Uncharacterized protein</fullName>
    </submittedName>
</protein>
<name>A0A1M6JX29_REIAG</name>